<dbReference type="InterPro" id="IPR018077">
    <property type="entry name" value="Glyco_hydro_fam25_subgr"/>
</dbReference>
<dbReference type="SMART" id="SM00641">
    <property type="entry name" value="Glyco_25"/>
    <property type="match status" value="1"/>
</dbReference>
<dbReference type="Gene3D" id="3.20.20.80">
    <property type="entry name" value="Glycosidases"/>
    <property type="match status" value="1"/>
</dbReference>
<keyword evidence="3" id="KW-0326">Glycosidase</keyword>
<evidence type="ECO:0000256" key="3">
    <source>
        <dbReference type="ARBA" id="ARBA00023295"/>
    </source>
</evidence>
<dbReference type="AlphaFoldDB" id="A0A499U664"/>
<dbReference type="PANTHER" id="PTHR34135">
    <property type="entry name" value="LYSOZYME"/>
    <property type="match status" value="1"/>
</dbReference>
<sequence>MIFAFSKMFKFILLLCFGMIWATNGEISNVVIDLSHWNNVNFTKAKADGIVAVVHKATQGARGVDETYATRRILAENEGLLWGAYHFGTKGTPVKQADHFLATVGDTKGVLLMLDVEENKGKEMSPSEAEEFVKRIKEKTGRYPIIYGNRYFLRPYHLENLNECPLWISHYTSASQPTLPSQRSSWTLWQYTDGKLGGSPKTVNGIGPCDRDRYNGSIQQLKNRWPNL</sequence>
<dbReference type="EMBL" id="LC384138">
    <property type="protein sequence ID" value="BBE08147.1"/>
    <property type="molecule type" value="mRNA"/>
</dbReference>
<dbReference type="InterPro" id="IPR017853">
    <property type="entry name" value="GH"/>
</dbReference>
<evidence type="ECO:0000256" key="1">
    <source>
        <dbReference type="ARBA" id="ARBA00010646"/>
    </source>
</evidence>
<dbReference type="GO" id="GO:0009253">
    <property type="term" value="P:peptidoglycan catabolic process"/>
    <property type="evidence" value="ECO:0007669"/>
    <property type="project" value="InterPro"/>
</dbReference>
<feature type="chain" id="PRO_5020040857" evidence="4">
    <location>
        <begin position="23"/>
        <end position="228"/>
    </location>
</feature>
<dbReference type="GO" id="GO:0016998">
    <property type="term" value="P:cell wall macromolecule catabolic process"/>
    <property type="evidence" value="ECO:0007669"/>
    <property type="project" value="InterPro"/>
</dbReference>
<dbReference type="CDD" id="cd00599">
    <property type="entry name" value="GH25_muramidase"/>
    <property type="match status" value="1"/>
</dbReference>
<keyword evidence="4" id="KW-0732">Signal</keyword>
<comment type="similarity">
    <text evidence="1">Belongs to the glycosyl hydrolase 25 family.</text>
</comment>
<evidence type="ECO:0000313" key="5">
    <source>
        <dbReference type="EMBL" id="BBE08147.1"/>
    </source>
</evidence>
<protein>
    <submittedName>
        <fullName evidence="5">B-type lysozyme</fullName>
    </submittedName>
</protein>
<dbReference type="PROSITE" id="PS51904">
    <property type="entry name" value="GLYCOSYL_HYDROL_F25_2"/>
    <property type="match status" value="1"/>
</dbReference>
<feature type="signal peptide" evidence="4">
    <location>
        <begin position="1"/>
        <end position="22"/>
    </location>
</feature>
<name>A0A499U664_PLAST</name>
<dbReference type="InterPro" id="IPR002053">
    <property type="entry name" value="Glyco_hydro_25"/>
</dbReference>
<evidence type="ECO:0000256" key="4">
    <source>
        <dbReference type="SAM" id="SignalP"/>
    </source>
</evidence>
<reference evidence="5" key="1">
    <citation type="journal article" date="2019" name="Proc. R. Soc. B">
        <title>Functional crosstalk across IMD and Toll pathways: insight into the evolution of incomplete immune cascades.</title>
        <authorList>
            <person name="Nishide Y."/>
            <person name="Kageyama D."/>
            <person name="Yokoi K."/>
            <person name="Jouraku A."/>
            <person name="Tanaka H."/>
            <person name="Futahashi R."/>
            <person name="Fukatsu T."/>
        </authorList>
    </citation>
    <scope>NUCLEOTIDE SEQUENCE</scope>
</reference>
<dbReference type="PANTHER" id="PTHR34135:SF2">
    <property type="entry name" value="LYSOZYME"/>
    <property type="match status" value="1"/>
</dbReference>
<keyword evidence="2" id="KW-0378">Hydrolase</keyword>
<dbReference type="GO" id="GO:0003796">
    <property type="term" value="F:lysozyme activity"/>
    <property type="evidence" value="ECO:0007669"/>
    <property type="project" value="InterPro"/>
</dbReference>
<dbReference type="GO" id="GO:0016052">
    <property type="term" value="P:carbohydrate catabolic process"/>
    <property type="evidence" value="ECO:0007669"/>
    <property type="project" value="TreeGrafter"/>
</dbReference>
<gene>
    <name evidence="5" type="primary">lysozyme_b-1</name>
</gene>
<proteinExistence type="evidence at transcript level"/>
<dbReference type="SUPFAM" id="SSF51445">
    <property type="entry name" value="(Trans)glycosidases"/>
    <property type="match status" value="1"/>
</dbReference>
<accession>A0A499U664</accession>
<organism evidence="5">
    <name type="scientific">Plautia stali</name>
    <name type="common">Stink bug</name>
    <dbReference type="NCBI Taxonomy" id="106108"/>
    <lineage>
        <taxon>Eukaryota</taxon>
        <taxon>Metazoa</taxon>
        <taxon>Ecdysozoa</taxon>
        <taxon>Arthropoda</taxon>
        <taxon>Hexapoda</taxon>
        <taxon>Insecta</taxon>
        <taxon>Pterygota</taxon>
        <taxon>Neoptera</taxon>
        <taxon>Paraneoptera</taxon>
        <taxon>Hemiptera</taxon>
        <taxon>Heteroptera</taxon>
        <taxon>Panheteroptera</taxon>
        <taxon>Pentatomomorpha</taxon>
        <taxon>Pentatomoidea</taxon>
        <taxon>Pentatomidae</taxon>
        <taxon>Pentatominae</taxon>
        <taxon>Plautia</taxon>
    </lineage>
</organism>
<dbReference type="Pfam" id="PF01183">
    <property type="entry name" value="Glyco_hydro_25"/>
    <property type="match status" value="1"/>
</dbReference>
<evidence type="ECO:0000256" key="2">
    <source>
        <dbReference type="ARBA" id="ARBA00022801"/>
    </source>
</evidence>